<protein>
    <submittedName>
        <fullName evidence="2">Uncharacterized protein</fullName>
    </submittedName>
</protein>
<keyword evidence="3" id="KW-1185">Reference proteome</keyword>
<gene>
    <name evidence="2" type="ORF">LTR25_002995</name>
</gene>
<evidence type="ECO:0000313" key="3">
    <source>
        <dbReference type="Proteomes" id="UP001345827"/>
    </source>
</evidence>
<proteinExistence type="predicted"/>
<feature type="region of interest" description="Disordered" evidence="1">
    <location>
        <begin position="200"/>
        <end position="229"/>
    </location>
</feature>
<name>A0AAV9QEB5_9PEZI</name>
<feature type="compositionally biased region" description="Basic and acidic residues" evidence="1">
    <location>
        <begin position="200"/>
        <end position="217"/>
    </location>
</feature>
<dbReference type="EMBL" id="JAXLQG010000004">
    <property type="protein sequence ID" value="KAK5541218.1"/>
    <property type="molecule type" value="Genomic_DNA"/>
</dbReference>
<evidence type="ECO:0000313" key="2">
    <source>
        <dbReference type="EMBL" id="KAK5541218.1"/>
    </source>
</evidence>
<dbReference type="AlphaFoldDB" id="A0AAV9QEB5"/>
<evidence type="ECO:0000256" key="1">
    <source>
        <dbReference type="SAM" id="MobiDB-lite"/>
    </source>
</evidence>
<accession>A0AAV9QEB5</accession>
<comment type="caution">
    <text evidence="2">The sequence shown here is derived from an EMBL/GenBank/DDBJ whole genome shotgun (WGS) entry which is preliminary data.</text>
</comment>
<organism evidence="2 3">
    <name type="scientific">Vermiconidia calcicola</name>
    <dbReference type="NCBI Taxonomy" id="1690605"/>
    <lineage>
        <taxon>Eukaryota</taxon>
        <taxon>Fungi</taxon>
        <taxon>Dikarya</taxon>
        <taxon>Ascomycota</taxon>
        <taxon>Pezizomycotina</taxon>
        <taxon>Dothideomycetes</taxon>
        <taxon>Dothideomycetidae</taxon>
        <taxon>Mycosphaerellales</taxon>
        <taxon>Extremaceae</taxon>
        <taxon>Vermiconidia</taxon>
    </lineage>
</organism>
<dbReference type="Proteomes" id="UP001345827">
    <property type="component" value="Unassembled WGS sequence"/>
</dbReference>
<reference evidence="2 3" key="1">
    <citation type="submission" date="2023-06" db="EMBL/GenBank/DDBJ databases">
        <title>Black Yeasts Isolated from many extreme environments.</title>
        <authorList>
            <person name="Coleine C."/>
            <person name="Stajich J.E."/>
            <person name="Selbmann L."/>
        </authorList>
    </citation>
    <scope>NUCLEOTIDE SEQUENCE [LARGE SCALE GENOMIC DNA]</scope>
    <source>
        <strain evidence="2 3">CCFEE 5887</strain>
    </source>
</reference>
<sequence length="229" mass="26392">MGWSRGRSRILRHATSSSGGKWEKARWAGHETTHQLGLKPQWSSKNAIVEVEEEEGLIFRTDKEATGHDLDTGGQRQANRKLKAYPSYLELTKPAGVMIKGSTCKLVMQMHEEEDLSASRISRKVARKTKTDYYSAAEIEEMIQTCASLGPDGCSPLATEYWENEPIEGWWLKEESYCEDLRRQLPVSEEICGYDCNDGWWRDKQKQEDRDWDRFGDRSIGPESQRRRS</sequence>